<dbReference type="InterPro" id="IPR010422">
    <property type="entry name" value="Ccdc124/Oxs1"/>
</dbReference>
<evidence type="ECO:0000313" key="6">
    <source>
        <dbReference type="Proteomes" id="UP000036987"/>
    </source>
</evidence>
<feature type="compositionally biased region" description="Basic and acidic residues" evidence="3">
    <location>
        <begin position="12"/>
        <end position="66"/>
    </location>
</feature>
<feature type="region of interest" description="Disordered" evidence="3">
    <location>
        <begin position="1"/>
        <end position="66"/>
    </location>
</feature>
<feature type="compositionally biased region" description="Polar residues" evidence="3">
    <location>
        <begin position="1"/>
        <end position="10"/>
    </location>
</feature>
<dbReference type="GO" id="GO:0006366">
    <property type="term" value="P:transcription by RNA polymerase II"/>
    <property type="evidence" value="ECO:0000318"/>
    <property type="project" value="GO_Central"/>
</dbReference>
<keyword evidence="6" id="KW-1185">Reference proteome</keyword>
<dbReference type="GO" id="GO:0003713">
    <property type="term" value="F:transcription coactivator activity"/>
    <property type="evidence" value="ECO:0000318"/>
    <property type="project" value="GO_Central"/>
</dbReference>
<organism evidence="5 6">
    <name type="scientific">Zostera marina</name>
    <name type="common">Eelgrass</name>
    <dbReference type="NCBI Taxonomy" id="29655"/>
    <lineage>
        <taxon>Eukaryota</taxon>
        <taxon>Viridiplantae</taxon>
        <taxon>Streptophyta</taxon>
        <taxon>Embryophyta</taxon>
        <taxon>Tracheophyta</taxon>
        <taxon>Spermatophyta</taxon>
        <taxon>Magnoliopsida</taxon>
        <taxon>Liliopsida</taxon>
        <taxon>Zosteraceae</taxon>
        <taxon>Zostera</taxon>
    </lineage>
</organism>
<dbReference type="SUPFAM" id="SSF47095">
    <property type="entry name" value="HMG-box"/>
    <property type="match status" value="1"/>
</dbReference>
<dbReference type="PANTHER" id="PTHR21680:SF0">
    <property type="entry name" value="COILED-COIL DOMAIN-CONTAINING PROTEIN 124"/>
    <property type="match status" value="1"/>
</dbReference>
<dbReference type="STRING" id="29655.A0A0K9P4F4"/>
<dbReference type="PANTHER" id="PTHR21680">
    <property type="entry name" value="COILED-COIL DOMAIN-CONTAINING PROTEIN 124"/>
    <property type="match status" value="1"/>
</dbReference>
<protein>
    <submittedName>
        <fullName evidence="5">Coiled-coil domain-containing protein</fullName>
    </submittedName>
</protein>
<evidence type="ECO:0000256" key="1">
    <source>
        <dbReference type="ARBA" id="ARBA00008296"/>
    </source>
</evidence>
<evidence type="ECO:0000313" key="5">
    <source>
        <dbReference type="EMBL" id="KMZ63070.1"/>
    </source>
</evidence>
<dbReference type="GO" id="GO:0005634">
    <property type="term" value="C:nucleus"/>
    <property type="evidence" value="ECO:0000318"/>
    <property type="project" value="GO_Central"/>
</dbReference>
<reference evidence="6" key="1">
    <citation type="journal article" date="2016" name="Nature">
        <title>The genome of the seagrass Zostera marina reveals angiosperm adaptation to the sea.</title>
        <authorList>
            <person name="Olsen J.L."/>
            <person name="Rouze P."/>
            <person name="Verhelst B."/>
            <person name="Lin Y.-C."/>
            <person name="Bayer T."/>
            <person name="Collen J."/>
            <person name="Dattolo E."/>
            <person name="De Paoli E."/>
            <person name="Dittami S."/>
            <person name="Maumus F."/>
            <person name="Michel G."/>
            <person name="Kersting A."/>
            <person name="Lauritano C."/>
            <person name="Lohaus R."/>
            <person name="Toepel M."/>
            <person name="Tonon T."/>
            <person name="Vanneste K."/>
            <person name="Amirebrahimi M."/>
            <person name="Brakel J."/>
            <person name="Bostroem C."/>
            <person name="Chovatia M."/>
            <person name="Grimwood J."/>
            <person name="Jenkins J.W."/>
            <person name="Jueterbock A."/>
            <person name="Mraz A."/>
            <person name="Stam W.T."/>
            <person name="Tice H."/>
            <person name="Bornberg-Bauer E."/>
            <person name="Green P.J."/>
            <person name="Pearson G.A."/>
            <person name="Procaccini G."/>
            <person name="Duarte C.M."/>
            <person name="Schmutz J."/>
            <person name="Reusch T.B.H."/>
            <person name="Van de Peer Y."/>
        </authorList>
    </citation>
    <scope>NUCLEOTIDE SEQUENCE [LARGE SCALE GENOMIC DNA]</scope>
    <source>
        <strain evidence="6">cv. Finnish</strain>
    </source>
</reference>
<feature type="region of interest" description="Disordered" evidence="3">
    <location>
        <begin position="80"/>
        <end position="107"/>
    </location>
</feature>
<comment type="caution">
    <text evidence="5">The sequence shown here is derived from an EMBL/GenBank/DDBJ whole genome shotgun (WGS) entry which is preliminary data.</text>
</comment>
<evidence type="ECO:0000259" key="4">
    <source>
        <dbReference type="Pfam" id="PF06244"/>
    </source>
</evidence>
<dbReference type="OMA" id="FEERMMP"/>
<dbReference type="InterPro" id="IPR054414">
    <property type="entry name" value="Ccdc124/Oxs1_C"/>
</dbReference>
<accession>A0A0K9P4F4</accession>
<sequence length="230" mass="26550">MPKKMGTNSKAEAARERRAVAESEKKGKEARDKDDQYWREAEGTKSRAAKKREEEAEKRMEAAARKAEIRKLAEKEQLELERAAKKPDKKANRVAAPVPKVTTADLDKRRDEERAKVLKNADVEKKKVSRMAEEEEYERVVMVKNVNRDDSLIEAHSVDEALKKMAVSEPGLLPDRHPEKRFKASFMAFQEAELAKLKEEKPGLTLHQYKDMVWKMWKKSPDNPLNQVPE</sequence>
<proteinExistence type="inferred from homology"/>
<dbReference type="InterPro" id="IPR036910">
    <property type="entry name" value="HMG_box_dom_sf"/>
</dbReference>
<feature type="compositionally biased region" description="Basic and acidic residues" evidence="3">
    <location>
        <begin position="80"/>
        <end position="91"/>
    </location>
</feature>
<dbReference type="Pfam" id="PF06244">
    <property type="entry name" value="Ccdc124"/>
    <property type="match status" value="1"/>
</dbReference>
<keyword evidence="2" id="KW-0175">Coiled coil</keyword>
<gene>
    <name evidence="5" type="ORF">ZOSMA_42G01090</name>
</gene>
<dbReference type="OrthoDB" id="76412at2759"/>
<dbReference type="EMBL" id="LFYR01001279">
    <property type="protein sequence ID" value="KMZ63070.1"/>
    <property type="molecule type" value="Genomic_DNA"/>
</dbReference>
<evidence type="ECO:0000256" key="3">
    <source>
        <dbReference type="SAM" id="MobiDB-lite"/>
    </source>
</evidence>
<evidence type="ECO:0000256" key="2">
    <source>
        <dbReference type="ARBA" id="ARBA00023054"/>
    </source>
</evidence>
<dbReference type="Proteomes" id="UP000036987">
    <property type="component" value="Unassembled WGS sequence"/>
</dbReference>
<feature type="domain" description="Coiled-coil" evidence="4">
    <location>
        <begin position="145"/>
        <end position="227"/>
    </location>
</feature>
<comment type="similarity">
    <text evidence="1">Belongs to the CCDC124 family.</text>
</comment>
<dbReference type="AlphaFoldDB" id="A0A0K9P4F4"/>
<name>A0A0K9P4F4_ZOSMR</name>